<dbReference type="Proteomes" id="UP000683428">
    <property type="component" value="Chromosome"/>
</dbReference>
<proteinExistence type="predicted"/>
<evidence type="ECO:0000256" key="1">
    <source>
        <dbReference type="PROSITE-ProRule" id="PRU00110"/>
    </source>
</evidence>
<evidence type="ECO:0000313" key="3">
    <source>
        <dbReference type="EMBL" id="QWT50048.1"/>
    </source>
</evidence>
<protein>
    <recommendedName>
        <fullName evidence="2">HPt domain-containing protein</fullName>
    </recommendedName>
</protein>
<dbReference type="EMBL" id="CP064782">
    <property type="protein sequence ID" value="QWT50048.1"/>
    <property type="molecule type" value="Genomic_DNA"/>
</dbReference>
<reference evidence="3" key="1">
    <citation type="submission" date="2020-11" db="EMBL/GenBank/DDBJ databases">
        <title>Azospira inquinata sp. nov.</title>
        <authorList>
            <person name="Moe W.M."/>
            <person name="Mikes M.C."/>
        </authorList>
    </citation>
    <scope>NUCLEOTIDE SEQUENCE</scope>
    <source>
        <strain evidence="3">Azo-3</strain>
    </source>
</reference>
<dbReference type="GO" id="GO:0000160">
    <property type="term" value="P:phosphorelay signal transduction system"/>
    <property type="evidence" value="ECO:0007669"/>
    <property type="project" value="InterPro"/>
</dbReference>
<dbReference type="Pfam" id="PF26379">
    <property type="entry name" value="FimL_2nd"/>
    <property type="match status" value="1"/>
</dbReference>
<dbReference type="RefSeq" id="WP_216131329.1">
    <property type="nucleotide sequence ID" value="NZ_CP064782.1"/>
</dbReference>
<dbReference type="InterPro" id="IPR008207">
    <property type="entry name" value="Sig_transdc_His_kin_Hpt_dom"/>
</dbReference>
<accession>A0A975SPH1</accession>
<dbReference type="KEGG" id="aiq:Azoinq_05465"/>
<dbReference type="PROSITE" id="PS50894">
    <property type="entry name" value="HPT"/>
    <property type="match status" value="1"/>
</dbReference>
<comment type="caution">
    <text evidence="1">Lacks conserved residue(s) required for the propagation of feature annotation.</text>
</comment>
<keyword evidence="4" id="KW-1185">Reference proteome</keyword>
<sequence>MPPSSALIQVCRAARSRYQRGMLTWLHAAGDPAGLPEMRGALRDLAPHLEGDEYAHPFWATAQTFLRAISDGALTVNGETRRLCARIDLQMRNVLEDSREALTSLEEELGELLRQGSGHAPPPTELISLLQPPPPPQLDEAAVAQWQEGCRDLEAAWNDPEDVHGSAFRRAITSLCSAATQLGLPETLALTEGLAEVADRLESPGAADDPYLRAAMAATLELLGEKELLGLASFAQRVELLLPRLAAPQPQVPRPSPTLVRLFAQEVGEQVDLIRDELDKLDPDPETIAKAALALAEQAGHLGLTAPRRVGEGLARVAAHARGPHPFEAPTLRQVLENTLGELETMAEFLSAGHELPEGEEEELLRELKAALSAS</sequence>
<feature type="domain" description="HPt" evidence="2">
    <location>
        <begin position="252"/>
        <end position="353"/>
    </location>
</feature>
<name>A0A975SPH1_9RHOO</name>
<evidence type="ECO:0000259" key="2">
    <source>
        <dbReference type="PROSITE" id="PS50894"/>
    </source>
</evidence>
<dbReference type="AlphaFoldDB" id="A0A975SPH1"/>
<dbReference type="InterPro" id="IPR058661">
    <property type="entry name" value="FimL_2nd"/>
</dbReference>
<evidence type="ECO:0000313" key="4">
    <source>
        <dbReference type="Proteomes" id="UP000683428"/>
    </source>
</evidence>
<gene>
    <name evidence="3" type="ORF">Azoinq_05465</name>
</gene>
<organism evidence="3 4">
    <name type="scientific">Azospira inquinata</name>
    <dbReference type="NCBI Taxonomy" id="2785627"/>
    <lineage>
        <taxon>Bacteria</taxon>
        <taxon>Pseudomonadati</taxon>
        <taxon>Pseudomonadota</taxon>
        <taxon>Betaproteobacteria</taxon>
        <taxon>Rhodocyclales</taxon>
        <taxon>Rhodocyclaceae</taxon>
        <taxon>Azospira</taxon>
    </lineage>
</organism>